<proteinExistence type="predicted"/>
<evidence type="ECO:0000313" key="3">
    <source>
        <dbReference type="Proteomes" id="UP001055117"/>
    </source>
</evidence>
<sequence>MSRRVSYRIHDRDDGLFDAAATVAPDKTYRREGFASLADAEEWIDGLRVLMAAIGAPVVQAQPEPGLRDAPPLPFSAARATEPKTAGARLRRFRDAMSASEDEAD</sequence>
<name>A0ABQ4QDG4_9HYPH</name>
<dbReference type="Proteomes" id="UP001055117">
    <property type="component" value="Unassembled WGS sequence"/>
</dbReference>
<feature type="region of interest" description="Disordered" evidence="1">
    <location>
        <begin position="63"/>
        <end position="87"/>
    </location>
</feature>
<reference evidence="2 3" key="1">
    <citation type="journal article" date="2021" name="Front. Microbiol.">
        <title>Comprehensive Comparative Genomics and Phenotyping of Methylobacterium Species.</title>
        <authorList>
            <person name="Alessa O."/>
            <person name="Ogura Y."/>
            <person name="Fujitani Y."/>
            <person name="Takami H."/>
            <person name="Hayashi T."/>
            <person name="Sahin N."/>
            <person name="Tani A."/>
        </authorList>
    </citation>
    <scope>NUCLEOTIDE SEQUENCE [LARGE SCALE GENOMIC DNA]</scope>
    <source>
        <strain evidence="2 3">DSM 23679</strain>
    </source>
</reference>
<comment type="caution">
    <text evidence="2">The sequence shown here is derived from an EMBL/GenBank/DDBJ whole genome shotgun (WGS) entry which is preliminary data.</text>
</comment>
<dbReference type="EMBL" id="BPQG01000007">
    <property type="protein sequence ID" value="GJD42952.1"/>
    <property type="molecule type" value="Genomic_DNA"/>
</dbReference>
<keyword evidence="3" id="KW-1185">Reference proteome</keyword>
<organism evidence="2 3">
    <name type="scientific">Methylobacterium cerastii</name>
    <dbReference type="NCBI Taxonomy" id="932741"/>
    <lineage>
        <taxon>Bacteria</taxon>
        <taxon>Pseudomonadati</taxon>
        <taxon>Pseudomonadota</taxon>
        <taxon>Alphaproteobacteria</taxon>
        <taxon>Hyphomicrobiales</taxon>
        <taxon>Methylobacteriaceae</taxon>
        <taxon>Methylobacterium</taxon>
    </lineage>
</organism>
<gene>
    <name evidence="2" type="ORF">AFCDBAGC_0794</name>
</gene>
<accession>A0ABQ4QDG4</accession>
<protein>
    <submittedName>
        <fullName evidence="2">Uncharacterized protein</fullName>
    </submittedName>
</protein>
<evidence type="ECO:0000313" key="2">
    <source>
        <dbReference type="EMBL" id="GJD42952.1"/>
    </source>
</evidence>
<evidence type="ECO:0000256" key="1">
    <source>
        <dbReference type="SAM" id="MobiDB-lite"/>
    </source>
</evidence>